<dbReference type="InterPro" id="IPR058581">
    <property type="entry name" value="TM_HPP"/>
</dbReference>
<dbReference type="Pfam" id="PF04982">
    <property type="entry name" value="TM_HPP"/>
    <property type="match status" value="1"/>
</dbReference>
<dbReference type="PANTHER" id="PTHR33741:SF5">
    <property type="entry name" value="TRANSMEMBRANE PROTEIN DDB_G0269096-RELATED"/>
    <property type="match status" value="1"/>
</dbReference>
<feature type="transmembrane region" description="Helical" evidence="1">
    <location>
        <begin position="48"/>
        <end position="66"/>
    </location>
</feature>
<dbReference type="EMBL" id="JACRDE010000528">
    <property type="protein sequence ID" value="MBI5251824.1"/>
    <property type="molecule type" value="Genomic_DNA"/>
</dbReference>
<evidence type="ECO:0000313" key="3">
    <source>
        <dbReference type="EMBL" id="MBI5251824.1"/>
    </source>
</evidence>
<feature type="transmembrane region" description="Helical" evidence="1">
    <location>
        <begin position="78"/>
        <end position="97"/>
    </location>
</feature>
<evidence type="ECO:0000259" key="2">
    <source>
        <dbReference type="Pfam" id="PF04982"/>
    </source>
</evidence>
<dbReference type="PANTHER" id="PTHR33741">
    <property type="entry name" value="TRANSMEMBRANE PROTEIN DDB_G0269096-RELATED"/>
    <property type="match status" value="1"/>
</dbReference>
<keyword evidence="1" id="KW-1133">Transmembrane helix</keyword>
<proteinExistence type="predicted"/>
<dbReference type="AlphaFoldDB" id="A0A9D6V5D7"/>
<keyword evidence="1" id="KW-0812">Transmembrane</keyword>
<gene>
    <name evidence="3" type="ORF">HY912_20210</name>
</gene>
<feature type="domain" description="HPP transmembrane region" evidence="2">
    <location>
        <begin position="17"/>
        <end position="133"/>
    </location>
</feature>
<keyword evidence="1" id="KW-0472">Membrane</keyword>
<name>A0A9D6V5D7_9BACT</name>
<organism evidence="3 4">
    <name type="scientific">Desulfomonile tiedjei</name>
    <dbReference type="NCBI Taxonomy" id="2358"/>
    <lineage>
        <taxon>Bacteria</taxon>
        <taxon>Pseudomonadati</taxon>
        <taxon>Thermodesulfobacteriota</taxon>
        <taxon>Desulfomonilia</taxon>
        <taxon>Desulfomonilales</taxon>
        <taxon>Desulfomonilaceae</taxon>
        <taxon>Desulfomonile</taxon>
    </lineage>
</organism>
<dbReference type="Proteomes" id="UP000807825">
    <property type="component" value="Unassembled WGS sequence"/>
</dbReference>
<feature type="non-terminal residue" evidence="3">
    <location>
        <position position="133"/>
    </location>
</feature>
<evidence type="ECO:0000256" key="1">
    <source>
        <dbReference type="SAM" id="Phobius"/>
    </source>
</evidence>
<evidence type="ECO:0000313" key="4">
    <source>
        <dbReference type="Proteomes" id="UP000807825"/>
    </source>
</evidence>
<dbReference type="InterPro" id="IPR007065">
    <property type="entry name" value="HPP"/>
</dbReference>
<protein>
    <submittedName>
        <fullName evidence="3">HPP family protein</fullName>
    </submittedName>
</protein>
<sequence length="133" mass="14432">MDDSSELRQEEPNYLDKMPFREVWRWWLGTFIGIAGLGFAHFNIPDGQAAFALISAFGASAVLVFGNRRHFFAQPRSLVGGHVLSAFIGVLSFKLLYGHPWLAASVGTATAIAVMQVTRTLHPPGGATALFAV</sequence>
<feature type="transmembrane region" description="Helical" evidence="1">
    <location>
        <begin position="23"/>
        <end position="42"/>
    </location>
</feature>
<accession>A0A9D6V5D7</accession>
<comment type="caution">
    <text evidence="3">The sequence shown here is derived from an EMBL/GenBank/DDBJ whole genome shotgun (WGS) entry which is preliminary data.</text>
</comment>
<reference evidence="3" key="1">
    <citation type="submission" date="2020-07" db="EMBL/GenBank/DDBJ databases">
        <title>Huge and variable diversity of episymbiotic CPR bacteria and DPANN archaea in groundwater ecosystems.</title>
        <authorList>
            <person name="He C.Y."/>
            <person name="Keren R."/>
            <person name="Whittaker M."/>
            <person name="Farag I.F."/>
            <person name="Doudna J."/>
            <person name="Cate J.H.D."/>
            <person name="Banfield J.F."/>
        </authorList>
    </citation>
    <scope>NUCLEOTIDE SEQUENCE</scope>
    <source>
        <strain evidence="3">NC_groundwater_1664_Pr3_B-0.1um_52_9</strain>
    </source>
</reference>